<accession>A0A8S1T489</accession>
<evidence type="ECO:0000313" key="3">
    <source>
        <dbReference type="Proteomes" id="UP000689195"/>
    </source>
</evidence>
<dbReference type="GO" id="GO:0097361">
    <property type="term" value="C:cytosolic [4Fe-4S] assembly targeting complex"/>
    <property type="evidence" value="ECO:0007669"/>
    <property type="project" value="TreeGrafter"/>
</dbReference>
<evidence type="ECO:0000313" key="2">
    <source>
        <dbReference type="EMBL" id="CAD8148245.1"/>
    </source>
</evidence>
<evidence type="ECO:0008006" key="4">
    <source>
        <dbReference type="Google" id="ProtNLM"/>
    </source>
</evidence>
<feature type="repeat" description="WD" evidence="1">
    <location>
        <begin position="252"/>
        <end position="293"/>
    </location>
</feature>
<dbReference type="OrthoDB" id="406844at2759"/>
<dbReference type="EMBL" id="CAJJDO010000017">
    <property type="protein sequence ID" value="CAD8148245.1"/>
    <property type="molecule type" value="Genomic_DNA"/>
</dbReference>
<keyword evidence="3" id="KW-1185">Reference proteome</keyword>
<proteinExistence type="predicted"/>
<dbReference type="PANTHER" id="PTHR19920">
    <property type="entry name" value="WD40 PROTEIN CIAO1"/>
    <property type="match status" value="1"/>
</dbReference>
<dbReference type="SMART" id="SM00320">
    <property type="entry name" value="WD40"/>
    <property type="match status" value="4"/>
</dbReference>
<feature type="repeat" description="WD" evidence="1">
    <location>
        <begin position="207"/>
        <end position="242"/>
    </location>
</feature>
<protein>
    <recommendedName>
        <fullName evidence="4">WD40-repeat-containing domain</fullName>
    </recommendedName>
</protein>
<comment type="caution">
    <text evidence="2">The sequence shown here is derived from an EMBL/GenBank/DDBJ whole genome shotgun (WGS) entry which is preliminary data.</text>
</comment>
<dbReference type="PROSITE" id="PS50082">
    <property type="entry name" value="WD_REPEATS_2"/>
    <property type="match status" value="2"/>
</dbReference>
<name>A0A8S1T489_9CILI</name>
<reference evidence="2" key="1">
    <citation type="submission" date="2021-01" db="EMBL/GenBank/DDBJ databases">
        <authorList>
            <consortium name="Genoscope - CEA"/>
            <person name="William W."/>
        </authorList>
    </citation>
    <scope>NUCLEOTIDE SEQUENCE</scope>
</reference>
<dbReference type="InterPro" id="IPR001680">
    <property type="entry name" value="WD40_rpt"/>
</dbReference>
<sequence>MNSNTCLDSNHIIPAQFFCNNLFCYEDRLFWECCKNIKHSSHLMNPHELSKFNNYAENIKNDCQDLIKQINQEFEQFFIFVDKMKNVIDNYQLNSQNNFIPLSSEHLSNALNSLINFKENHINFINRQKENNQILNQFFESLSVTQTNNNEIKQFRYEIQNGAQLNEKHCYAMDFNKDATFLAAGFINGNIKVYNFNSEGLQLMQQLKEHYGAIYCIVFMKKSNQFISGGADKKINIWEINNYEIWQVKTKLQEDLNWIFCIITNINEDVIISGSNNGYIQFWKINEGQCFQTLDVHKDRVLSISLNQSQSKLISCACDRKVIVSLFKNKQIWIVSQSILLDYIPRRLCFINDNTFTIQCDTQKCLDIYELLQNEKEFEKTQEIEVKGEQGCYFCFPQKFISSKQLLLSKNGNQVNLLIRNKQNQFRFNHSINFETGQLWGTISDDGQYLATWDNRSCQIQIRKFIE</sequence>
<dbReference type="GO" id="GO:0016226">
    <property type="term" value="P:iron-sulfur cluster assembly"/>
    <property type="evidence" value="ECO:0007669"/>
    <property type="project" value="TreeGrafter"/>
</dbReference>
<gene>
    <name evidence="2" type="ORF">PPENT_87.1.T0170389</name>
</gene>
<evidence type="ECO:0000256" key="1">
    <source>
        <dbReference type="PROSITE-ProRule" id="PRU00221"/>
    </source>
</evidence>
<dbReference type="AlphaFoldDB" id="A0A8S1T489"/>
<dbReference type="PROSITE" id="PS50294">
    <property type="entry name" value="WD_REPEATS_REGION"/>
    <property type="match status" value="1"/>
</dbReference>
<organism evidence="2 3">
    <name type="scientific">Paramecium pentaurelia</name>
    <dbReference type="NCBI Taxonomy" id="43138"/>
    <lineage>
        <taxon>Eukaryota</taxon>
        <taxon>Sar</taxon>
        <taxon>Alveolata</taxon>
        <taxon>Ciliophora</taxon>
        <taxon>Intramacronucleata</taxon>
        <taxon>Oligohymenophorea</taxon>
        <taxon>Peniculida</taxon>
        <taxon>Parameciidae</taxon>
        <taxon>Paramecium</taxon>
    </lineage>
</organism>
<dbReference type="PANTHER" id="PTHR19920:SF0">
    <property type="entry name" value="CYTOSOLIC IRON-SULFUR PROTEIN ASSEMBLY PROTEIN CIAO1-RELATED"/>
    <property type="match status" value="1"/>
</dbReference>
<keyword evidence="1" id="KW-0853">WD repeat</keyword>
<dbReference type="Pfam" id="PF00400">
    <property type="entry name" value="WD40"/>
    <property type="match status" value="2"/>
</dbReference>
<dbReference type="Proteomes" id="UP000689195">
    <property type="component" value="Unassembled WGS sequence"/>
</dbReference>